<dbReference type="GO" id="GO:0016301">
    <property type="term" value="F:kinase activity"/>
    <property type="evidence" value="ECO:0007669"/>
    <property type="project" value="UniProtKB-KW"/>
</dbReference>
<dbReference type="Gene3D" id="3.40.449.10">
    <property type="entry name" value="Phosphoenolpyruvate Carboxykinase, domain 1"/>
    <property type="match status" value="1"/>
</dbReference>
<dbReference type="OrthoDB" id="9806325at2"/>
<keyword evidence="4 10" id="KW-0312">Gluconeogenesis</keyword>
<feature type="binding site" evidence="10">
    <location>
        <position position="221"/>
    </location>
    <ligand>
        <name>Mn(2+)</name>
        <dbReference type="ChEBI" id="CHEBI:29035"/>
    </ligand>
</feature>
<comment type="caution">
    <text evidence="11">The sequence shown here is derived from an EMBL/GenBank/DDBJ whole genome shotgun (WGS) entry which is preliminary data.</text>
</comment>
<sequence>MQEYGLKNSNANLADAGLNVAIAHWNLSSEELTKKTIELGQGELNDTNALCVSTGKFTGRSPKDKFTVKDAITEKSVDWGDVNIPFAPEAFDKLYDKVCAYLSGKEVWVRDAYACADPKFRLNIRVVNETPWANLFCNDLFLRPTEDEIKTQTPDWTIIQAPGFQADPAVDGTRQGNFTIVNFTRKVILIGGSAYTGEMKKGIFGVLNFVLPHDHKVLSMHCSANEGKDGDVALFFGLSGTGKTTLSADPNRALIGDDEHGWADGSVFNFEGGCYAKCIDLSAEKEPQIFNAIKPGALLENIKFIEGTKTVDYADGSITENTRAAYPIFHIDNAKEPSYGGDPKNIFFLTCDAFGILPPISKLTKGQAMYHFISGYTAKVAGTEVGVTEPQTTFSACFGRVFLPLHPTKYAELLGKKLEEHPDAKVWLINTGWSGGAYGTGSRMSLKYTRAMITAALNGELDNVEYVPHSVFGVLKPQSCPGVPAEILNPRETWADKEAYDKKANELAGLFVKNFEKYADQANEEILAAAPKVAVDVIN</sequence>
<dbReference type="RefSeq" id="WP_106524466.1">
    <property type="nucleotide sequence ID" value="NZ_PYGD01000009.1"/>
</dbReference>
<evidence type="ECO:0000313" key="11">
    <source>
        <dbReference type="EMBL" id="PSK90126.1"/>
    </source>
</evidence>
<dbReference type="PANTHER" id="PTHR30031:SF0">
    <property type="entry name" value="PHOSPHOENOLPYRUVATE CARBOXYKINASE (ATP)"/>
    <property type="match status" value="1"/>
</dbReference>
<organism evidence="11 12">
    <name type="scientific">Taibaiella chishuiensis</name>
    <dbReference type="NCBI Taxonomy" id="1434707"/>
    <lineage>
        <taxon>Bacteria</taxon>
        <taxon>Pseudomonadati</taxon>
        <taxon>Bacteroidota</taxon>
        <taxon>Chitinophagia</taxon>
        <taxon>Chitinophagales</taxon>
        <taxon>Chitinophagaceae</taxon>
        <taxon>Taibaiella</taxon>
    </lineage>
</organism>
<keyword evidence="11" id="KW-0418">Kinase</keyword>
<feature type="binding site" evidence="10">
    <location>
        <position position="201"/>
    </location>
    <ligand>
        <name>Mn(2+)</name>
        <dbReference type="ChEBI" id="CHEBI:29035"/>
    </ligand>
</feature>
<feature type="binding site" evidence="10">
    <location>
        <position position="201"/>
    </location>
    <ligand>
        <name>ATP</name>
        <dbReference type="ChEBI" id="CHEBI:30616"/>
    </ligand>
</feature>
<keyword evidence="7 10" id="KW-0067">ATP-binding</keyword>
<feature type="binding site" evidence="10">
    <location>
        <position position="323"/>
    </location>
    <ligand>
        <name>substrate</name>
    </ligand>
</feature>
<dbReference type="Pfam" id="PF01293">
    <property type="entry name" value="PEPCK_ATP"/>
    <property type="match status" value="1"/>
</dbReference>
<keyword evidence="11" id="KW-0808">Transferase</keyword>
<dbReference type="CDD" id="cd00484">
    <property type="entry name" value="PEPCK_ATP"/>
    <property type="match status" value="1"/>
</dbReference>
<dbReference type="InterPro" id="IPR008210">
    <property type="entry name" value="PEP_carboxykinase_N"/>
</dbReference>
<feature type="binding site" evidence="10">
    <location>
        <position position="286"/>
    </location>
    <ligand>
        <name>ATP</name>
        <dbReference type="ChEBI" id="CHEBI:30616"/>
    </ligand>
</feature>
<comment type="cofactor">
    <cofactor evidence="10">
        <name>Mn(2+)</name>
        <dbReference type="ChEBI" id="CHEBI:29035"/>
    </cofactor>
    <text evidence="10">Binds 1 Mn(2+) ion per subunit.</text>
</comment>
<dbReference type="InterPro" id="IPR015994">
    <property type="entry name" value="PEPCK_ATP_CS"/>
</dbReference>
<keyword evidence="5 10" id="KW-0547">Nucleotide-binding</keyword>
<proteinExistence type="inferred from homology"/>
<dbReference type="NCBIfam" id="TIGR00224">
    <property type="entry name" value="pckA"/>
    <property type="match status" value="1"/>
</dbReference>
<comment type="caution">
    <text evidence="10">Lacks conserved residue(s) required for the propagation of feature annotation.</text>
</comment>
<evidence type="ECO:0000256" key="6">
    <source>
        <dbReference type="ARBA" id="ARBA00022793"/>
    </source>
</evidence>
<comment type="function">
    <text evidence="10">Involved in the gluconeogenesis. Catalyzes the conversion of oxaloacetate (OAA) to phosphoenolpyruvate (PEP) through direct phosphoryl transfer between the nucleoside triphosphate and OAA.</text>
</comment>
<dbReference type="SUPFAM" id="SSF68923">
    <property type="entry name" value="PEP carboxykinase N-terminal domain"/>
    <property type="match status" value="1"/>
</dbReference>
<dbReference type="SUPFAM" id="SSF53795">
    <property type="entry name" value="PEP carboxykinase-like"/>
    <property type="match status" value="1"/>
</dbReference>
<dbReference type="NCBIfam" id="NF006821">
    <property type="entry name" value="PRK09344.1-3"/>
    <property type="match status" value="1"/>
</dbReference>
<accession>A0A2P8CYX0</accession>
<dbReference type="EC" id="4.1.1.49" evidence="3 10"/>
<evidence type="ECO:0000313" key="12">
    <source>
        <dbReference type="Proteomes" id="UP000240572"/>
    </source>
</evidence>
<feature type="binding site" evidence="10">
    <location>
        <position position="221"/>
    </location>
    <ligand>
        <name>ATP</name>
        <dbReference type="ChEBI" id="CHEBI:30616"/>
    </ligand>
</feature>
<dbReference type="PANTHER" id="PTHR30031">
    <property type="entry name" value="PHOSPHOENOLPYRUVATE CARBOXYKINASE ATP"/>
    <property type="match status" value="1"/>
</dbReference>
<evidence type="ECO:0000256" key="1">
    <source>
        <dbReference type="ARBA" id="ARBA00004742"/>
    </source>
</evidence>
<name>A0A2P8CYX0_9BACT</name>
<dbReference type="GO" id="GO:0005829">
    <property type="term" value="C:cytosol"/>
    <property type="evidence" value="ECO:0007669"/>
    <property type="project" value="TreeGrafter"/>
</dbReference>
<feature type="binding site" evidence="10">
    <location>
        <begin position="237"/>
        <end position="245"/>
    </location>
    <ligand>
        <name>ATP</name>
        <dbReference type="ChEBI" id="CHEBI:30616"/>
    </ligand>
</feature>
<feature type="binding site" evidence="10">
    <location>
        <position position="201"/>
    </location>
    <ligand>
        <name>substrate</name>
    </ligand>
</feature>
<protein>
    <recommendedName>
        <fullName evidence="3 10">Phosphoenolpyruvate carboxykinase (ATP)</fullName>
        <shortName evidence="10">PCK</shortName>
        <shortName evidence="10">PEP carboxykinase</shortName>
        <shortName evidence="10">PEPCK</shortName>
        <ecNumber evidence="3 10">4.1.1.49</ecNumber>
    </recommendedName>
</protein>
<dbReference type="NCBIfam" id="NF006820">
    <property type="entry name" value="PRK09344.1-2"/>
    <property type="match status" value="1"/>
</dbReference>
<evidence type="ECO:0000256" key="3">
    <source>
        <dbReference type="ARBA" id="ARBA00012363"/>
    </source>
</evidence>
<evidence type="ECO:0000256" key="2">
    <source>
        <dbReference type="ARBA" id="ARBA00006052"/>
    </source>
</evidence>
<evidence type="ECO:0000256" key="4">
    <source>
        <dbReference type="ARBA" id="ARBA00022432"/>
    </source>
</evidence>
<dbReference type="GO" id="GO:0006094">
    <property type="term" value="P:gluconeogenesis"/>
    <property type="evidence" value="ECO:0007669"/>
    <property type="project" value="UniProtKB-UniRule"/>
</dbReference>
<keyword evidence="10" id="KW-0464">Manganese</keyword>
<keyword evidence="11" id="KW-0670">Pyruvate</keyword>
<keyword evidence="10" id="KW-0963">Cytoplasm</keyword>
<dbReference type="GO" id="GO:0005524">
    <property type="term" value="F:ATP binding"/>
    <property type="evidence" value="ECO:0007669"/>
    <property type="project" value="UniProtKB-UniRule"/>
</dbReference>
<comment type="similarity">
    <text evidence="2 10">Belongs to the phosphoenolpyruvate carboxykinase (ATP) family.</text>
</comment>
<reference evidence="11 12" key="1">
    <citation type="submission" date="2018-03" db="EMBL/GenBank/DDBJ databases">
        <title>Genomic Encyclopedia of Type Strains, Phase III (KMG-III): the genomes of soil and plant-associated and newly described type strains.</title>
        <authorList>
            <person name="Whitman W."/>
        </authorList>
    </citation>
    <scope>NUCLEOTIDE SEQUENCE [LARGE SCALE GENOMIC DNA]</scope>
    <source>
        <strain evidence="11 12">CGMCC 1.12700</strain>
    </source>
</reference>
<keyword evidence="12" id="KW-1185">Reference proteome</keyword>
<dbReference type="UniPathway" id="UPA00138"/>
<dbReference type="HAMAP" id="MF_00453">
    <property type="entry name" value="PEPCK_ATP"/>
    <property type="match status" value="1"/>
</dbReference>
<evidence type="ECO:0000256" key="8">
    <source>
        <dbReference type="ARBA" id="ARBA00023239"/>
    </source>
</evidence>
<dbReference type="EMBL" id="PYGD01000009">
    <property type="protein sequence ID" value="PSK90126.1"/>
    <property type="molecule type" value="Genomic_DNA"/>
</dbReference>
<keyword evidence="6 10" id="KW-0210">Decarboxylase</keyword>
<evidence type="ECO:0000256" key="7">
    <source>
        <dbReference type="ARBA" id="ARBA00022840"/>
    </source>
</evidence>
<dbReference type="InterPro" id="IPR013035">
    <property type="entry name" value="PEP_carboxykinase_C"/>
</dbReference>
<gene>
    <name evidence="10" type="primary">pckA</name>
    <name evidence="11" type="ORF">B0I18_109132</name>
</gene>
<dbReference type="Gene3D" id="2.170.8.10">
    <property type="entry name" value="Phosphoenolpyruvate Carboxykinase, domain 2"/>
    <property type="match status" value="1"/>
</dbReference>
<evidence type="ECO:0000256" key="9">
    <source>
        <dbReference type="ARBA" id="ARBA00047371"/>
    </source>
</evidence>
<keyword evidence="8 10" id="KW-0456">Lyase</keyword>
<feature type="binding site" evidence="10">
    <location>
        <position position="258"/>
    </location>
    <ligand>
        <name>Mn(2+)</name>
        <dbReference type="ChEBI" id="CHEBI:29035"/>
    </ligand>
</feature>
<feature type="binding site" evidence="10">
    <location>
        <position position="323"/>
    </location>
    <ligand>
        <name>ATP</name>
        <dbReference type="ChEBI" id="CHEBI:30616"/>
    </ligand>
</feature>
<evidence type="ECO:0000256" key="10">
    <source>
        <dbReference type="HAMAP-Rule" id="MF_00453"/>
    </source>
</evidence>
<dbReference type="AlphaFoldDB" id="A0A2P8CYX0"/>
<evidence type="ECO:0000256" key="5">
    <source>
        <dbReference type="ARBA" id="ARBA00022741"/>
    </source>
</evidence>
<dbReference type="PROSITE" id="PS00532">
    <property type="entry name" value="PEPCK_ATP"/>
    <property type="match status" value="1"/>
</dbReference>
<comment type="pathway">
    <text evidence="1 10">Carbohydrate biosynthesis; gluconeogenesis.</text>
</comment>
<keyword evidence="10" id="KW-0479">Metal-binding</keyword>
<comment type="catalytic activity">
    <reaction evidence="9 10">
        <text>oxaloacetate + ATP = phosphoenolpyruvate + ADP + CO2</text>
        <dbReference type="Rhea" id="RHEA:18617"/>
        <dbReference type="ChEBI" id="CHEBI:16452"/>
        <dbReference type="ChEBI" id="CHEBI:16526"/>
        <dbReference type="ChEBI" id="CHEBI:30616"/>
        <dbReference type="ChEBI" id="CHEBI:58702"/>
        <dbReference type="ChEBI" id="CHEBI:456216"/>
        <dbReference type="EC" id="4.1.1.49"/>
    </reaction>
</comment>
<dbReference type="GO" id="GO:0004612">
    <property type="term" value="F:phosphoenolpyruvate carboxykinase (ATP) activity"/>
    <property type="evidence" value="ECO:0007669"/>
    <property type="project" value="UniProtKB-UniRule"/>
</dbReference>
<dbReference type="InterPro" id="IPR001272">
    <property type="entry name" value="PEP_carboxykinase_ATP"/>
</dbReference>
<dbReference type="FunFam" id="2.170.8.10:FF:000001">
    <property type="entry name" value="Phosphoenolpyruvate carboxykinase (ATP)"/>
    <property type="match status" value="1"/>
</dbReference>
<dbReference type="GO" id="GO:0046872">
    <property type="term" value="F:metal ion binding"/>
    <property type="evidence" value="ECO:0007669"/>
    <property type="project" value="UniProtKB-KW"/>
</dbReference>
<dbReference type="Proteomes" id="UP000240572">
    <property type="component" value="Unassembled WGS sequence"/>
</dbReference>
<feature type="binding site" evidence="10">
    <location>
        <position position="60"/>
    </location>
    <ligand>
        <name>substrate</name>
    </ligand>
</feature>
<feature type="binding site" evidence="10">
    <location>
        <position position="449"/>
    </location>
    <ligand>
        <name>ATP</name>
        <dbReference type="ChEBI" id="CHEBI:30616"/>
    </ligand>
</feature>
<dbReference type="PIRSF" id="PIRSF006294">
    <property type="entry name" value="PEP_crbxkin"/>
    <property type="match status" value="1"/>
</dbReference>
<comment type="subcellular location">
    <subcellularLocation>
        <location evidence="10">Cytoplasm</location>
    </subcellularLocation>
</comment>
<feature type="binding site" evidence="10">
    <location>
        <position position="195"/>
    </location>
    <ligand>
        <name>substrate</name>
    </ligand>
</feature>
<dbReference type="Gene3D" id="3.90.228.20">
    <property type="match status" value="1"/>
</dbReference>